<dbReference type="InterPro" id="IPR036928">
    <property type="entry name" value="AS_sf"/>
</dbReference>
<dbReference type="PANTHER" id="PTHR43372:SF1">
    <property type="entry name" value="LD38433P"/>
    <property type="match status" value="1"/>
</dbReference>
<dbReference type="SUPFAM" id="SSF75304">
    <property type="entry name" value="Amidase signature (AS) enzymes"/>
    <property type="match status" value="1"/>
</dbReference>
<dbReference type="InterPro" id="IPR020556">
    <property type="entry name" value="Amidase_CS"/>
</dbReference>
<dbReference type="Gene3D" id="3.90.1300.10">
    <property type="entry name" value="Amidase signature (AS) domain"/>
    <property type="match status" value="1"/>
</dbReference>
<gene>
    <name evidence="3" type="ORF">ANN_14592</name>
</gene>
<feature type="domain" description="Amidase" evidence="2">
    <location>
        <begin position="196"/>
        <end position="630"/>
    </location>
</feature>
<dbReference type="Gene3D" id="3.30.420.10">
    <property type="entry name" value="Ribonuclease H-like superfamily/Ribonuclease H"/>
    <property type="match status" value="1"/>
</dbReference>
<keyword evidence="4" id="KW-1185">Reference proteome</keyword>
<dbReference type="InterPro" id="IPR023631">
    <property type="entry name" value="Amidase_dom"/>
</dbReference>
<dbReference type="PANTHER" id="PTHR43372">
    <property type="entry name" value="FATTY-ACID AMIDE HYDROLASE"/>
    <property type="match status" value="1"/>
</dbReference>
<comment type="similarity">
    <text evidence="1">Belongs to the amidase family.</text>
</comment>
<dbReference type="EMBL" id="JAJSOF020000019">
    <property type="protein sequence ID" value="KAJ4438645.1"/>
    <property type="molecule type" value="Genomic_DNA"/>
</dbReference>
<organism evidence="3 4">
    <name type="scientific">Periplaneta americana</name>
    <name type="common">American cockroach</name>
    <name type="synonym">Blatta americana</name>
    <dbReference type="NCBI Taxonomy" id="6978"/>
    <lineage>
        <taxon>Eukaryota</taxon>
        <taxon>Metazoa</taxon>
        <taxon>Ecdysozoa</taxon>
        <taxon>Arthropoda</taxon>
        <taxon>Hexapoda</taxon>
        <taxon>Insecta</taxon>
        <taxon>Pterygota</taxon>
        <taxon>Neoptera</taxon>
        <taxon>Polyneoptera</taxon>
        <taxon>Dictyoptera</taxon>
        <taxon>Blattodea</taxon>
        <taxon>Blattoidea</taxon>
        <taxon>Blattidae</taxon>
        <taxon>Blattinae</taxon>
        <taxon>Periplaneta</taxon>
    </lineage>
</organism>
<dbReference type="InterPro" id="IPR036397">
    <property type="entry name" value="RNaseH_sf"/>
</dbReference>
<evidence type="ECO:0000313" key="3">
    <source>
        <dbReference type="EMBL" id="KAJ4438645.1"/>
    </source>
</evidence>
<comment type="caution">
    <text evidence="3">The sequence shown here is derived from an EMBL/GenBank/DDBJ whole genome shotgun (WGS) entry which is preliminary data.</text>
</comment>
<proteinExistence type="inferred from homology"/>
<evidence type="ECO:0000256" key="1">
    <source>
        <dbReference type="ARBA" id="ARBA00009199"/>
    </source>
</evidence>
<dbReference type="Pfam" id="PF01425">
    <property type="entry name" value="Amidase"/>
    <property type="match status" value="1"/>
</dbReference>
<dbReference type="Proteomes" id="UP001148838">
    <property type="component" value="Unassembled WGS sequence"/>
</dbReference>
<dbReference type="PROSITE" id="PS00571">
    <property type="entry name" value="AMIDASES"/>
    <property type="match status" value="1"/>
</dbReference>
<sequence length="650" mass="72976">LFHWLQERGRSPQKPQGLMKLFCKCMMALWIFVHSVIDYIIDLCFSFIYDDSKRAQIPTVKESFLMESAVSLAEKIRNKEKKITESDLATEEANGEHTDRVDGAPPHFHLEVREYLNEHVPQRWCGRASNNNRCVLCWPPRSPDLTPCDFFLWGFIKDQVYVPPLPVNLEELNNQIRAAVARVDRDMLQRVSAETVVKGFIDRIREINPLINSVVDERYEAALQEAKDADKFLATTTLSSEELKKQKPFLGVPFTTKDSTAVKGMLHTLGLVCRSNVRATEDADVVVLMKNAGGILVAVTNLPEYNLWCETRNNVYGQTLNPYNTTRTVGGSSGGEASVIAASASPLGIGTDIGGSIRMPAFYCGIFGHKPTTGLTPLKGLTKRTGLEQNSTMVSAGPMCRYAQDLAPFLQVLVGDNISKLQLDSEVSLTDIQFFYMEESGDLRTSSVCEEMKQSLHKAVSHFQEMSKSPVQKVRFWNVRYTSKLWRYWMTKEPFKFSEALTDGKGQVSVWTELPKKLLGQSEFTFPAIMNLINNDVLPKEDATWAEHTTKCLKAEVLEKLGDNGVLLYPSHPFPAPYHYTSILRPFNFGYWSVFNVLNLPVTQVPMGLSKDGLPLGIQVIASPYKDHLCIAVAKELQKAFGGWVPPFPV</sequence>
<evidence type="ECO:0000313" key="4">
    <source>
        <dbReference type="Proteomes" id="UP001148838"/>
    </source>
</evidence>
<evidence type="ECO:0000259" key="2">
    <source>
        <dbReference type="Pfam" id="PF01425"/>
    </source>
</evidence>
<reference evidence="3 4" key="1">
    <citation type="journal article" date="2022" name="Allergy">
        <title>Genome assembly and annotation of Periplaneta americana reveal a comprehensive cockroach allergen profile.</title>
        <authorList>
            <person name="Wang L."/>
            <person name="Xiong Q."/>
            <person name="Saelim N."/>
            <person name="Wang L."/>
            <person name="Nong W."/>
            <person name="Wan A.T."/>
            <person name="Shi M."/>
            <person name="Liu X."/>
            <person name="Cao Q."/>
            <person name="Hui J.H.L."/>
            <person name="Sookrung N."/>
            <person name="Leung T.F."/>
            <person name="Tungtrongchitr A."/>
            <person name="Tsui S.K.W."/>
        </authorList>
    </citation>
    <scope>NUCLEOTIDE SEQUENCE [LARGE SCALE GENOMIC DNA]</scope>
    <source>
        <strain evidence="3">PWHHKU_190912</strain>
    </source>
</reference>
<name>A0ABQ8SYV4_PERAM</name>
<protein>
    <recommendedName>
        <fullName evidence="2">Amidase domain-containing protein</fullName>
    </recommendedName>
</protein>
<feature type="non-terminal residue" evidence="3">
    <location>
        <position position="1"/>
    </location>
</feature>
<accession>A0ABQ8SYV4</accession>
<dbReference type="InterPro" id="IPR052739">
    <property type="entry name" value="FAAH2"/>
</dbReference>